<feature type="compositionally biased region" description="Basic and acidic residues" evidence="4">
    <location>
        <begin position="400"/>
        <end position="424"/>
    </location>
</feature>
<sequence>MDPASIEQMNKVRISLGMAPLPVPGANGAPSFKKPENDSSSGEESEDDLSTLEKREAAAGSNWAKLEAEKQEKIDRQKRKEAAKKARDSALRYAKLEGRGLGDEDEQGDVDTRSWLLGQKKRQKRIDKARKLEEQLAEQEREQQLQYTSKDLSGVRVAHEVDEFDDAAGEQILTLKDTEIGDESEDDELENADLKAQEKLRERLELKKRRPDYDPTQDENKGVLSKYDEEIEGKKQKRFTLDGQGSSEAAQRRIQTAEEGDGMRKRVKINLDILKDDAPVSDYVDPSTIKVKKPKKSKKEKKSRRKEIDEDDIPAVSEQPPNDENAMDVDGAKSNDAASSSRKRGLDLDDDDLQFQLSEQRRAALKKRKKTDAAELARQMREEMPIDEAEEEEVDGLVIDETREFVENLKKPDASEPQERERKSRTPQPAAVEDESDDDGDTKMASYADEIRDSRDSASATPAPGDAPTATGLETEDTVSGSGLGSALNLLRKRGIINETSAEKQVSQDRARSSFLASKQSLIDEYDERARRQREAERGTQRWQRMSNRERDDAARKQNEEREKYLSRLLAEQFNKEYKPDVHLRYHDEFGREMNAKDAFKHLSHMFHGKGSGKLKTEKRLKKIEDERKEQGKGVLNVGDEEGGIAGVGGREGKRRGQAGVRLQ</sequence>
<feature type="region of interest" description="Disordered" evidence="4">
    <location>
        <begin position="500"/>
        <end position="560"/>
    </location>
</feature>
<feature type="compositionally biased region" description="Basic and acidic residues" evidence="4">
    <location>
        <begin position="371"/>
        <end position="384"/>
    </location>
</feature>
<dbReference type="AlphaFoldDB" id="A0A9P4QD72"/>
<reference evidence="5" key="1">
    <citation type="journal article" date="2020" name="Stud. Mycol.">
        <title>101 Dothideomycetes genomes: a test case for predicting lifestyles and emergence of pathogens.</title>
        <authorList>
            <person name="Haridas S."/>
            <person name="Albert R."/>
            <person name="Binder M."/>
            <person name="Bloem J."/>
            <person name="Labutti K."/>
            <person name="Salamov A."/>
            <person name="Andreopoulos B."/>
            <person name="Baker S."/>
            <person name="Barry K."/>
            <person name="Bills G."/>
            <person name="Bluhm B."/>
            <person name="Cannon C."/>
            <person name="Castanera R."/>
            <person name="Culley D."/>
            <person name="Daum C."/>
            <person name="Ezra D."/>
            <person name="Gonzalez J."/>
            <person name="Henrissat B."/>
            <person name="Kuo A."/>
            <person name="Liang C."/>
            <person name="Lipzen A."/>
            <person name="Lutzoni F."/>
            <person name="Magnuson J."/>
            <person name="Mondo S."/>
            <person name="Nolan M."/>
            <person name="Ohm R."/>
            <person name="Pangilinan J."/>
            <person name="Park H.-J."/>
            <person name="Ramirez L."/>
            <person name="Alfaro M."/>
            <person name="Sun H."/>
            <person name="Tritt A."/>
            <person name="Yoshinaga Y."/>
            <person name="Zwiers L.-H."/>
            <person name="Turgeon B."/>
            <person name="Goodwin S."/>
            <person name="Spatafora J."/>
            <person name="Crous P."/>
            <person name="Grigoriev I."/>
        </authorList>
    </citation>
    <scope>NUCLEOTIDE SEQUENCE</scope>
    <source>
        <strain evidence="5">CBS 116435</strain>
    </source>
</reference>
<feature type="compositionally biased region" description="Basic and acidic residues" evidence="4">
    <location>
        <begin position="547"/>
        <end position="560"/>
    </location>
</feature>
<feature type="compositionally biased region" description="Acidic residues" evidence="4">
    <location>
        <begin position="41"/>
        <end position="50"/>
    </location>
</feature>
<proteinExistence type="inferred from homology"/>
<name>A0A9P4QD72_9PEZI</name>
<dbReference type="PANTHER" id="PTHR14152:SF5">
    <property type="entry name" value="U4_U6.U5 TRI-SNRNP-ASSOCIATED PROTEIN 1"/>
    <property type="match status" value="1"/>
</dbReference>
<evidence type="ECO:0000256" key="2">
    <source>
        <dbReference type="ARBA" id="ARBA00006076"/>
    </source>
</evidence>
<feature type="compositionally biased region" description="Acidic residues" evidence="4">
    <location>
        <begin position="180"/>
        <end position="191"/>
    </location>
</feature>
<dbReference type="OrthoDB" id="5583at2759"/>
<protein>
    <recommendedName>
        <fullName evidence="7">SART-1 protein</fullName>
    </recommendedName>
</protein>
<evidence type="ECO:0000313" key="6">
    <source>
        <dbReference type="Proteomes" id="UP000799441"/>
    </source>
</evidence>
<evidence type="ECO:0000313" key="5">
    <source>
        <dbReference type="EMBL" id="KAF2724040.1"/>
    </source>
</evidence>
<organism evidence="5 6">
    <name type="scientific">Polychaeton citri CBS 116435</name>
    <dbReference type="NCBI Taxonomy" id="1314669"/>
    <lineage>
        <taxon>Eukaryota</taxon>
        <taxon>Fungi</taxon>
        <taxon>Dikarya</taxon>
        <taxon>Ascomycota</taxon>
        <taxon>Pezizomycotina</taxon>
        <taxon>Dothideomycetes</taxon>
        <taxon>Dothideomycetidae</taxon>
        <taxon>Capnodiales</taxon>
        <taxon>Capnodiaceae</taxon>
        <taxon>Polychaeton</taxon>
    </lineage>
</organism>
<evidence type="ECO:0000256" key="1">
    <source>
        <dbReference type="ARBA" id="ARBA00004123"/>
    </source>
</evidence>
<evidence type="ECO:0008006" key="7">
    <source>
        <dbReference type="Google" id="ProtNLM"/>
    </source>
</evidence>
<comment type="subcellular location">
    <subcellularLocation>
        <location evidence="1">Nucleus</location>
    </subcellularLocation>
</comment>
<keyword evidence="6" id="KW-1185">Reference proteome</keyword>
<accession>A0A9P4QD72</accession>
<feature type="region of interest" description="Disordered" evidence="4">
    <location>
        <begin position="626"/>
        <end position="664"/>
    </location>
</feature>
<dbReference type="GO" id="GO:0046540">
    <property type="term" value="C:U4/U6 x U5 tri-snRNP complex"/>
    <property type="evidence" value="ECO:0007669"/>
    <property type="project" value="TreeGrafter"/>
</dbReference>
<comment type="caution">
    <text evidence="5">The sequence shown here is derived from an EMBL/GenBank/DDBJ whole genome shotgun (WGS) entry which is preliminary data.</text>
</comment>
<evidence type="ECO:0000256" key="3">
    <source>
        <dbReference type="ARBA" id="ARBA00023242"/>
    </source>
</evidence>
<dbReference type="GO" id="GO:0045292">
    <property type="term" value="P:mRNA cis splicing, via spliceosome"/>
    <property type="evidence" value="ECO:0007669"/>
    <property type="project" value="TreeGrafter"/>
</dbReference>
<feature type="compositionally biased region" description="Basic and acidic residues" evidence="4">
    <location>
        <begin position="192"/>
        <end position="205"/>
    </location>
</feature>
<feature type="compositionally biased region" description="Basic and acidic residues" evidence="4">
    <location>
        <begin position="66"/>
        <end position="102"/>
    </location>
</feature>
<feature type="compositionally biased region" description="Basic and acidic residues" evidence="4">
    <location>
        <begin position="218"/>
        <end position="234"/>
    </location>
</feature>
<feature type="compositionally biased region" description="Basic and acidic residues" evidence="4">
    <location>
        <begin position="528"/>
        <end position="540"/>
    </location>
</feature>
<gene>
    <name evidence="5" type="ORF">K431DRAFT_164466</name>
</gene>
<evidence type="ECO:0000256" key="4">
    <source>
        <dbReference type="SAM" id="MobiDB-lite"/>
    </source>
</evidence>
<dbReference type="EMBL" id="MU003773">
    <property type="protein sequence ID" value="KAF2724040.1"/>
    <property type="molecule type" value="Genomic_DNA"/>
</dbReference>
<feature type="compositionally biased region" description="Low complexity" evidence="4">
    <location>
        <begin position="457"/>
        <end position="472"/>
    </location>
</feature>
<comment type="similarity">
    <text evidence="2">Belongs to the SNU66/SART1 family.</text>
</comment>
<dbReference type="InterPro" id="IPR005011">
    <property type="entry name" value="SNU66/SART1"/>
</dbReference>
<feature type="region of interest" description="Disordered" evidence="4">
    <location>
        <begin position="17"/>
        <end position="113"/>
    </location>
</feature>
<feature type="compositionally biased region" description="Acidic residues" evidence="4">
    <location>
        <begin position="385"/>
        <end position="395"/>
    </location>
</feature>
<dbReference type="Pfam" id="PF03343">
    <property type="entry name" value="SART-1"/>
    <property type="match status" value="1"/>
</dbReference>
<feature type="region of interest" description="Disordered" evidence="4">
    <location>
        <begin position="166"/>
        <end position="485"/>
    </location>
</feature>
<dbReference type="GO" id="GO:0000481">
    <property type="term" value="P:maturation of 5S rRNA"/>
    <property type="evidence" value="ECO:0007669"/>
    <property type="project" value="TreeGrafter"/>
</dbReference>
<dbReference type="Proteomes" id="UP000799441">
    <property type="component" value="Unassembled WGS sequence"/>
</dbReference>
<feature type="compositionally biased region" description="Basic residues" evidence="4">
    <location>
        <begin position="290"/>
        <end position="305"/>
    </location>
</feature>
<keyword evidence="3" id="KW-0539">Nucleus</keyword>
<dbReference type="PANTHER" id="PTHR14152">
    <property type="entry name" value="SQUAMOUS CELL CARCINOMA ANTIGEN RECOGNISED BY CYTOTOXIC T LYMPHOCYTES"/>
    <property type="match status" value="1"/>
</dbReference>